<keyword evidence="14 24" id="KW-1133">Transmembrane helix</keyword>
<dbReference type="GO" id="GO:0005635">
    <property type="term" value="C:nuclear envelope"/>
    <property type="evidence" value="ECO:0007669"/>
    <property type="project" value="UniProtKB-SubCell"/>
</dbReference>
<dbReference type="Gene3D" id="3.30.40.10">
    <property type="entry name" value="Zinc/RING finger domain, C3HC4 (zinc finger)"/>
    <property type="match status" value="1"/>
</dbReference>
<dbReference type="GO" id="GO:0032436">
    <property type="term" value="P:positive regulation of proteasomal ubiquitin-dependent protein catabolic process"/>
    <property type="evidence" value="ECO:0007669"/>
    <property type="project" value="TreeGrafter"/>
</dbReference>
<organism evidence="26 27">
    <name type="scientific">Hemibagrus wyckioides</name>
    <dbReference type="NCBI Taxonomy" id="337641"/>
    <lineage>
        <taxon>Eukaryota</taxon>
        <taxon>Metazoa</taxon>
        <taxon>Chordata</taxon>
        <taxon>Craniata</taxon>
        <taxon>Vertebrata</taxon>
        <taxon>Euteleostomi</taxon>
        <taxon>Actinopterygii</taxon>
        <taxon>Neopterygii</taxon>
        <taxon>Teleostei</taxon>
        <taxon>Ostariophysi</taxon>
        <taxon>Siluriformes</taxon>
        <taxon>Bagridae</taxon>
        <taxon>Hemibagrus</taxon>
    </lineage>
</organism>
<dbReference type="Pfam" id="PF19332">
    <property type="entry name" value="RNF180_C"/>
    <property type="match status" value="1"/>
</dbReference>
<evidence type="ECO:0000313" key="27">
    <source>
        <dbReference type="Proteomes" id="UP000824219"/>
    </source>
</evidence>
<evidence type="ECO:0000256" key="18">
    <source>
        <dbReference type="ARBA" id="ARBA00062709"/>
    </source>
</evidence>
<evidence type="ECO:0000256" key="9">
    <source>
        <dbReference type="ARBA" id="ARBA00022723"/>
    </source>
</evidence>
<evidence type="ECO:0000256" key="16">
    <source>
        <dbReference type="ARBA" id="ARBA00023242"/>
    </source>
</evidence>
<reference evidence="26 27" key="1">
    <citation type="submission" date="2021-06" db="EMBL/GenBank/DDBJ databases">
        <title>Chromosome-level genome assembly of the red-tail catfish (Hemibagrus wyckioides).</title>
        <authorList>
            <person name="Shao F."/>
        </authorList>
    </citation>
    <scope>NUCLEOTIDE SEQUENCE [LARGE SCALE GENOMIC DNA]</scope>
    <source>
        <strain evidence="26">EC202008001</strain>
        <tissue evidence="26">Blood</tissue>
    </source>
</reference>
<dbReference type="PANTHER" id="PTHR46717:SF1">
    <property type="entry name" value="E3 UBIQUITIN-PROTEIN LIGASE RNF180"/>
    <property type="match status" value="1"/>
</dbReference>
<dbReference type="FunFam" id="3.30.40.10:FF:000316">
    <property type="entry name" value="E3 ubiquitin-protein ligase RNF180"/>
    <property type="match status" value="1"/>
</dbReference>
<feature type="region of interest" description="Disordered" evidence="23">
    <location>
        <begin position="136"/>
        <end position="162"/>
    </location>
</feature>
<keyword evidence="27" id="KW-1185">Reference proteome</keyword>
<evidence type="ECO:0000256" key="11">
    <source>
        <dbReference type="ARBA" id="ARBA00022786"/>
    </source>
</evidence>
<comment type="caution">
    <text evidence="26">The sequence shown here is derived from an EMBL/GenBank/DDBJ whole genome shotgun (WGS) entry which is preliminary data.</text>
</comment>
<keyword evidence="10 22" id="KW-0863">Zinc-finger</keyword>
<dbReference type="EMBL" id="JAHKSW010000018">
    <property type="protein sequence ID" value="KAG7321047.1"/>
    <property type="molecule type" value="Genomic_DNA"/>
</dbReference>
<dbReference type="CDD" id="cd16554">
    <property type="entry name" value="RING-HC_RNF180"/>
    <property type="match status" value="1"/>
</dbReference>
<evidence type="ECO:0000256" key="17">
    <source>
        <dbReference type="ARBA" id="ARBA00058659"/>
    </source>
</evidence>
<dbReference type="CDD" id="cd14686">
    <property type="entry name" value="bZIP"/>
    <property type="match status" value="1"/>
</dbReference>
<dbReference type="GO" id="GO:0031624">
    <property type="term" value="F:ubiquitin conjugating enzyme binding"/>
    <property type="evidence" value="ECO:0007669"/>
    <property type="project" value="TreeGrafter"/>
</dbReference>
<dbReference type="GO" id="GO:0005789">
    <property type="term" value="C:endoplasmic reticulum membrane"/>
    <property type="evidence" value="ECO:0007669"/>
    <property type="project" value="UniProtKB-SubCell"/>
</dbReference>
<dbReference type="Pfam" id="PF13923">
    <property type="entry name" value="zf-C3HC4_2"/>
    <property type="match status" value="1"/>
</dbReference>
<sequence length="476" mass="54320">MASFDAIQHQASGPVGIREESLILRCKKCRRCVVDSSCLLSTSAEAGCTVWHVDVDALPDWILSVINQVHWTTGKLNCQHCGARLGGFNLLNCSRCPCGHDTNVHFIKSRVDQVVKHLVYLSRPGTARVHTGFQVKPRDLEGPEDRTLGGDPHQVTTNGLNPEPELLSRQIQAPHFDGEPSVISPHSPHLSLPLIRPVNEEVKEAAAHDPDRNARLTPTELSDYLENQDVPVDSFSAPTQNTVTGEPDLSDSVTEEPQDRPCSTPVQMLTKRERNRLKSLRRKQRKKERWIQRQLEEKQSVSWNQSSSDEEEKEGCMCAVCLDVYYKPYMCQPCSHVFCEPCLRTLAKSRASSTPCPLCRTLISHVIFQEELHQHTRSHFPKEYCMRNETFQKTNYSKWPLPSCPKHFHILWGLQRHRASAGQWQFPLRTLGLNILELGDMRGWTFQSDMVTFIFSFHWVLSTFIVLCGLFYILLW</sequence>
<name>A0A9D3NHT2_9TELE</name>
<evidence type="ECO:0000256" key="3">
    <source>
        <dbReference type="ARBA" id="ARBA00004389"/>
    </source>
</evidence>
<evidence type="ECO:0000313" key="26">
    <source>
        <dbReference type="EMBL" id="KAG7321047.1"/>
    </source>
</evidence>
<comment type="subunit">
    <text evidence="18">Interacts with ZIC2.</text>
</comment>
<feature type="region of interest" description="Disordered" evidence="23">
    <location>
        <begin position="231"/>
        <end position="263"/>
    </location>
</feature>
<evidence type="ECO:0000259" key="25">
    <source>
        <dbReference type="PROSITE" id="PS50089"/>
    </source>
</evidence>
<keyword evidence="13" id="KW-0862">Zinc</keyword>
<dbReference type="PANTHER" id="PTHR46717">
    <property type="entry name" value="E3 UBIQUITIN-PROTEIN LIGASE RNF180"/>
    <property type="match status" value="1"/>
</dbReference>
<evidence type="ECO:0000256" key="10">
    <source>
        <dbReference type="ARBA" id="ARBA00022771"/>
    </source>
</evidence>
<evidence type="ECO:0000256" key="6">
    <source>
        <dbReference type="ARBA" id="ARBA00022553"/>
    </source>
</evidence>
<keyword evidence="12" id="KW-0256">Endoplasmic reticulum</keyword>
<dbReference type="EC" id="2.3.2.27" evidence="5"/>
<dbReference type="SUPFAM" id="SSF57850">
    <property type="entry name" value="RING/U-box"/>
    <property type="match status" value="1"/>
</dbReference>
<feature type="domain" description="RING-type" evidence="25">
    <location>
        <begin position="318"/>
        <end position="360"/>
    </location>
</feature>
<comment type="pathway">
    <text evidence="4">Protein modification; protein ubiquitination.</text>
</comment>
<keyword evidence="6" id="KW-0597">Phosphoprotein</keyword>
<evidence type="ECO:0000256" key="24">
    <source>
        <dbReference type="SAM" id="Phobius"/>
    </source>
</evidence>
<dbReference type="GO" id="GO:0061630">
    <property type="term" value="F:ubiquitin protein ligase activity"/>
    <property type="evidence" value="ECO:0007669"/>
    <property type="project" value="UniProtKB-EC"/>
</dbReference>
<evidence type="ECO:0000256" key="2">
    <source>
        <dbReference type="ARBA" id="ARBA00004259"/>
    </source>
</evidence>
<evidence type="ECO:0000256" key="20">
    <source>
        <dbReference type="ARBA" id="ARBA00079826"/>
    </source>
</evidence>
<dbReference type="AlphaFoldDB" id="A0A9D3NHT2"/>
<dbReference type="InterPro" id="IPR013083">
    <property type="entry name" value="Znf_RING/FYVE/PHD"/>
</dbReference>
<dbReference type="InterPro" id="IPR045790">
    <property type="entry name" value="RNF180_C"/>
</dbReference>
<gene>
    <name evidence="26" type="ORF">KOW79_015462</name>
</gene>
<evidence type="ECO:0000256" key="22">
    <source>
        <dbReference type="PROSITE-ProRule" id="PRU00175"/>
    </source>
</evidence>
<evidence type="ECO:0000256" key="12">
    <source>
        <dbReference type="ARBA" id="ARBA00022824"/>
    </source>
</evidence>
<proteinExistence type="predicted"/>
<evidence type="ECO:0000256" key="4">
    <source>
        <dbReference type="ARBA" id="ARBA00004906"/>
    </source>
</evidence>
<protein>
    <recommendedName>
        <fullName evidence="19">E3 ubiquitin-protein ligase RNF180</fullName>
        <ecNumber evidence="5">2.3.2.27</ecNumber>
    </recommendedName>
    <alternativeName>
        <fullName evidence="21">RING finger protein 180</fullName>
    </alternativeName>
    <alternativeName>
        <fullName evidence="20">RING-type E3 ubiquitin transferase RNF180</fullName>
    </alternativeName>
</protein>
<keyword evidence="15 24" id="KW-0472">Membrane</keyword>
<feature type="compositionally biased region" description="Basic and acidic residues" evidence="23">
    <location>
        <begin position="136"/>
        <end position="148"/>
    </location>
</feature>
<evidence type="ECO:0000256" key="13">
    <source>
        <dbReference type="ARBA" id="ARBA00022833"/>
    </source>
</evidence>
<evidence type="ECO:0000256" key="21">
    <source>
        <dbReference type="ARBA" id="ARBA00080502"/>
    </source>
</evidence>
<evidence type="ECO:0000256" key="1">
    <source>
        <dbReference type="ARBA" id="ARBA00000900"/>
    </source>
</evidence>
<keyword evidence="9" id="KW-0479">Metal-binding</keyword>
<feature type="transmembrane region" description="Helical" evidence="24">
    <location>
        <begin position="450"/>
        <end position="475"/>
    </location>
</feature>
<evidence type="ECO:0000256" key="23">
    <source>
        <dbReference type="SAM" id="MobiDB-lite"/>
    </source>
</evidence>
<dbReference type="InterPro" id="IPR033263">
    <property type="entry name" value="RNF180"/>
</dbReference>
<keyword evidence="16" id="KW-0539">Nucleus</keyword>
<dbReference type="PROSITE" id="PS00518">
    <property type="entry name" value="ZF_RING_1"/>
    <property type="match status" value="1"/>
</dbReference>
<comment type="subcellular location">
    <subcellularLocation>
        <location evidence="3">Endoplasmic reticulum membrane</location>
        <topology evidence="3">Single-pass membrane protein</topology>
    </subcellularLocation>
    <subcellularLocation>
        <location evidence="2">Nucleus envelope</location>
    </subcellularLocation>
</comment>
<evidence type="ECO:0000256" key="15">
    <source>
        <dbReference type="ARBA" id="ARBA00023136"/>
    </source>
</evidence>
<keyword evidence="7" id="KW-0808">Transferase</keyword>
<evidence type="ECO:0000256" key="5">
    <source>
        <dbReference type="ARBA" id="ARBA00012483"/>
    </source>
</evidence>
<evidence type="ECO:0000256" key="14">
    <source>
        <dbReference type="ARBA" id="ARBA00022989"/>
    </source>
</evidence>
<dbReference type="SMART" id="SM00184">
    <property type="entry name" value="RING"/>
    <property type="match status" value="1"/>
</dbReference>
<dbReference type="GO" id="GO:0008270">
    <property type="term" value="F:zinc ion binding"/>
    <property type="evidence" value="ECO:0007669"/>
    <property type="project" value="UniProtKB-KW"/>
</dbReference>
<dbReference type="GO" id="GO:0000209">
    <property type="term" value="P:protein polyubiquitination"/>
    <property type="evidence" value="ECO:0007669"/>
    <property type="project" value="InterPro"/>
</dbReference>
<keyword evidence="11" id="KW-0833">Ubl conjugation pathway</keyword>
<comment type="function">
    <text evidence="17">E3 ubiquitin-protein ligase which promotes polyubiquitination and degradation by the proteasome pathway of ZIC2.</text>
</comment>
<evidence type="ECO:0000256" key="7">
    <source>
        <dbReference type="ARBA" id="ARBA00022679"/>
    </source>
</evidence>
<dbReference type="InterPro" id="IPR017907">
    <property type="entry name" value="Znf_RING_CS"/>
</dbReference>
<dbReference type="Proteomes" id="UP000824219">
    <property type="component" value="Linkage Group LG18"/>
</dbReference>
<dbReference type="PROSITE" id="PS50089">
    <property type="entry name" value="ZF_RING_2"/>
    <property type="match status" value="1"/>
</dbReference>
<accession>A0A9D3NHT2</accession>
<keyword evidence="8 24" id="KW-0812">Transmembrane</keyword>
<evidence type="ECO:0000256" key="19">
    <source>
        <dbReference type="ARBA" id="ARBA00067421"/>
    </source>
</evidence>
<dbReference type="GO" id="GO:0042428">
    <property type="term" value="P:serotonin metabolic process"/>
    <property type="evidence" value="ECO:0007669"/>
    <property type="project" value="TreeGrafter"/>
</dbReference>
<comment type="catalytic activity">
    <reaction evidence="1">
        <text>S-ubiquitinyl-[E2 ubiquitin-conjugating enzyme]-L-cysteine + [acceptor protein]-L-lysine = [E2 ubiquitin-conjugating enzyme]-L-cysteine + N(6)-ubiquitinyl-[acceptor protein]-L-lysine.</text>
        <dbReference type="EC" id="2.3.2.27"/>
    </reaction>
</comment>
<dbReference type="GO" id="GO:0042415">
    <property type="term" value="P:norepinephrine metabolic process"/>
    <property type="evidence" value="ECO:0007669"/>
    <property type="project" value="TreeGrafter"/>
</dbReference>
<dbReference type="OrthoDB" id="6105938at2759"/>
<dbReference type="InterPro" id="IPR001841">
    <property type="entry name" value="Znf_RING"/>
</dbReference>
<evidence type="ECO:0000256" key="8">
    <source>
        <dbReference type="ARBA" id="ARBA00022692"/>
    </source>
</evidence>